<sequence length="40" mass="4568">MTDSDFTCNDCEGEIVEYYNEGYHGKRGKCAQCGQEFPLE</sequence>
<accession>A0A087S2Q7</accession>
<gene>
    <name evidence="1" type="ORF">AAA799P11_00316</name>
</gene>
<evidence type="ECO:0000313" key="1">
    <source>
        <dbReference type="EMBL" id="KFM20011.1"/>
    </source>
</evidence>
<keyword evidence="2" id="KW-1185">Reference proteome</keyword>
<dbReference type="Proteomes" id="UP000029387">
    <property type="component" value="Unassembled WGS sequence"/>
</dbReference>
<name>A0A087S2Q7_9ARCH</name>
<comment type="caution">
    <text evidence="1">The sequence shown here is derived from an EMBL/GenBank/DDBJ whole genome shotgun (WGS) entry which is preliminary data.</text>
</comment>
<evidence type="ECO:0000313" key="2">
    <source>
        <dbReference type="Proteomes" id="UP000029387"/>
    </source>
</evidence>
<protein>
    <submittedName>
        <fullName evidence="1">Uncharacterized protein</fullName>
    </submittedName>
</protein>
<organism evidence="1 2">
    <name type="scientific">Marine Group I thaumarchaeote SCGC AAA799-P11</name>
    <dbReference type="NCBI Taxonomy" id="1502295"/>
    <lineage>
        <taxon>Archaea</taxon>
        <taxon>Nitrososphaerota</taxon>
        <taxon>Marine Group I</taxon>
    </lineage>
</organism>
<dbReference type="AlphaFoldDB" id="A0A087S2Q7"/>
<reference evidence="1 2" key="1">
    <citation type="submission" date="2014-06" db="EMBL/GenBank/DDBJ databases">
        <authorList>
            <person name="Ngugi D.K."/>
            <person name="Blom J."/>
            <person name="Alam I."/>
            <person name="Rashid M."/>
            <person name="Baalawi W."/>
            <person name="Zhang G."/>
            <person name="Hikmawan T."/>
            <person name="Guan Y."/>
            <person name="Antunes A."/>
            <person name="Siam R."/>
            <person name="El-Dorry H."/>
            <person name="Bajic V."/>
            <person name="Stingl U."/>
        </authorList>
    </citation>
    <scope>NUCLEOTIDE SEQUENCE [LARGE SCALE GENOMIC DNA]</scope>
    <source>
        <strain evidence="1">SCGC AAA799-P11</strain>
    </source>
</reference>
<dbReference type="EMBL" id="JOSZ01000003">
    <property type="protein sequence ID" value="KFM20011.1"/>
    <property type="molecule type" value="Genomic_DNA"/>
</dbReference>
<proteinExistence type="predicted"/>